<sequence>MQLKDKVVLITGGGRGIGRAAAERFAAEGCKIAICARSEGELFGTAKVIEEAGGLVRPFRLDISVRRDVQRMVAQTVSDWGAIDFLINNASVLGPSEPIATYPPEAWEEVIRVNVNGTFYVTQAVVRTMIPRRAGTILSVTSSVGRIGRATWGAYSVSKFALEGMMQTLAEEVAPFNLRVVTLNPGGTRTRMRAAAYPKEDPSRLQDPARVAKALLFLAMAADADPHLHGKSLDMSDLPDEAK</sequence>
<name>A0A7X6DM28_9BACT</name>
<dbReference type="Pfam" id="PF00106">
    <property type="entry name" value="adh_short"/>
    <property type="match status" value="1"/>
</dbReference>
<dbReference type="PRINTS" id="PR00080">
    <property type="entry name" value="SDRFAMILY"/>
</dbReference>
<keyword evidence="2" id="KW-0560">Oxidoreductase</keyword>
<dbReference type="PANTHER" id="PTHR42760:SF37">
    <property type="entry name" value="CLAVALDEHYDE DEHYDROGENASE"/>
    <property type="match status" value="1"/>
</dbReference>
<evidence type="ECO:0000256" key="1">
    <source>
        <dbReference type="ARBA" id="ARBA00006484"/>
    </source>
</evidence>
<dbReference type="PROSITE" id="PS00061">
    <property type="entry name" value="ADH_SHORT"/>
    <property type="match status" value="1"/>
</dbReference>
<evidence type="ECO:0000256" key="2">
    <source>
        <dbReference type="ARBA" id="ARBA00023002"/>
    </source>
</evidence>
<dbReference type="Gene3D" id="3.40.50.720">
    <property type="entry name" value="NAD(P)-binding Rossmann-like Domain"/>
    <property type="match status" value="1"/>
</dbReference>
<dbReference type="Proteomes" id="UP000534783">
    <property type="component" value="Unassembled WGS sequence"/>
</dbReference>
<dbReference type="PRINTS" id="PR00081">
    <property type="entry name" value="GDHRDH"/>
</dbReference>
<evidence type="ECO:0000259" key="4">
    <source>
        <dbReference type="SMART" id="SM00822"/>
    </source>
</evidence>
<dbReference type="GO" id="GO:0016616">
    <property type="term" value="F:oxidoreductase activity, acting on the CH-OH group of donors, NAD or NADP as acceptor"/>
    <property type="evidence" value="ECO:0007669"/>
    <property type="project" value="TreeGrafter"/>
</dbReference>
<comment type="caution">
    <text evidence="5">The sequence shown here is derived from an EMBL/GenBank/DDBJ whole genome shotgun (WGS) entry which is preliminary data.</text>
</comment>
<evidence type="ECO:0000256" key="3">
    <source>
        <dbReference type="RuleBase" id="RU000363"/>
    </source>
</evidence>
<evidence type="ECO:0000313" key="6">
    <source>
        <dbReference type="Proteomes" id="UP000534783"/>
    </source>
</evidence>
<organism evidence="5 6">
    <name type="scientific">Candidatus Manganitrophus noduliformans</name>
    <dbReference type="NCBI Taxonomy" id="2606439"/>
    <lineage>
        <taxon>Bacteria</taxon>
        <taxon>Pseudomonadati</taxon>
        <taxon>Nitrospirota</taxon>
        <taxon>Nitrospiria</taxon>
        <taxon>Candidatus Troglogloeales</taxon>
        <taxon>Candidatus Manganitrophaceae</taxon>
        <taxon>Candidatus Manganitrophus</taxon>
    </lineage>
</organism>
<evidence type="ECO:0000313" key="5">
    <source>
        <dbReference type="EMBL" id="NKE69721.1"/>
    </source>
</evidence>
<dbReference type="EMBL" id="VTOW01000001">
    <property type="protein sequence ID" value="NKE69721.1"/>
    <property type="molecule type" value="Genomic_DNA"/>
</dbReference>
<dbReference type="SMART" id="SM00822">
    <property type="entry name" value="PKS_KR"/>
    <property type="match status" value="1"/>
</dbReference>
<gene>
    <name evidence="5" type="ORF">MNODULE_03030</name>
</gene>
<feature type="domain" description="Ketoreductase" evidence="4">
    <location>
        <begin position="6"/>
        <end position="201"/>
    </location>
</feature>
<dbReference type="FunFam" id="3.40.50.720:FF:000084">
    <property type="entry name" value="Short-chain dehydrogenase reductase"/>
    <property type="match status" value="1"/>
</dbReference>
<dbReference type="AlphaFoldDB" id="A0A7X6DM28"/>
<dbReference type="RefSeq" id="WP_168058008.1">
    <property type="nucleotide sequence ID" value="NZ_VTOW01000001.1"/>
</dbReference>
<keyword evidence="6" id="KW-1185">Reference proteome</keyword>
<dbReference type="CDD" id="cd05233">
    <property type="entry name" value="SDR_c"/>
    <property type="match status" value="1"/>
</dbReference>
<reference evidence="5 6" key="1">
    <citation type="journal article" date="2020" name="Nature">
        <title>Bacterial chemolithoautotrophy via manganese oxidation.</title>
        <authorList>
            <person name="Yu H."/>
            <person name="Leadbetter J.R."/>
        </authorList>
    </citation>
    <scope>NUCLEOTIDE SEQUENCE [LARGE SCALE GENOMIC DNA]</scope>
    <source>
        <strain evidence="5 6">Mn-1</strain>
    </source>
</reference>
<proteinExistence type="inferred from homology"/>
<dbReference type="InterPro" id="IPR020904">
    <property type="entry name" value="Sc_DH/Rdtase_CS"/>
</dbReference>
<dbReference type="SUPFAM" id="SSF51735">
    <property type="entry name" value="NAD(P)-binding Rossmann-fold domains"/>
    <property type="match status" value="1"/>
</dbReference>
<comment type="similarity">
    <text evidence="1 3">Belongs to the short-chain dehydrogenases/reductases (SDR) family.</text>
</comment>
<dbReference type="PANTHER" id="PTHR42760">
    <property type="entry name" value="SHORT-CHAIN DEHYDROGENASES/REDUCTASES FAMILY MEMBER"/>
    <property type="match status" value="1"/>
</dbReference>
<accession>A0A7X6DM28</accession>
<protein>
    <submittedName>
        <fullName evidence="5">SDR family NAD(P)-dependent oxidoreductase</fullName>
    </submittedName>
</protein>
<dbReference type="InterPro" id="IPR036291">
    <property type="entry name" value="NAD(P)-bd_dom_sf"/>
</dbReference>
<dbReference type="InterPro" id="IPR057326">
    <property type="entry name" value="KR_dom"/>
</dbReference>
<dbReference type="InterPro" id="IPR002347">
    <property type="entry name" value="SDR_fam"/>
</dbReference>